<sequence>MMMVIVSVLMLVSVAFYIVTERKGLGMLQLRQGPNKVGFKGIVQPVADGVKLFTKEIIFPFGSIKILYIIGPLVCFICAYVLWILFPSLLSCSSLSLGFLLFLCISSYSVYGVFMVGWSCDSRYGFLGAMRAIAQSISYEVFLSTCLFCPLLLVGSYNLMDCRGAGFPCVILGQEVLLLWIICILAETNRAPFDFVEGESELVAGYMVEFGGVGFALLALAEYSNMVFMSMLTGILFFGWMMESGLLGSLLFSSLVVGISYFMVWVRGVVPRFRYDLLMSLCWKVLLPLSICVLSGFMGVLVDFDVLVLG</sequence>
<geneLocation type="mitochondrion" evidence="10"/>
<feature type="transmembrane region" description="Helical" evidence="9">
    <location>
        <begin position="66"/>
        <end position="86"/>
    </location>
</feature>
<comment type="catalytic activity">
    <reaction evidence="8">
        <text>a ubiquinone + NADH + 5 H(+)(in) = a ubiquinol + NAD(+) + 4 H(+)(out)</text>
        <dbReference type="Rhea" id="RHEA:29091"/>
        <dbReference type="Rhea" id="RHEA-COMP:9565"/>
        <dbReference type="Rhea" id="RHEA-COMP:9566"/>
        <dbReference type="ChEBI" id="CHEBI:15378"/>
        <dbReference type="ChEBI" id="CHEBI:16389"/>
        <dbReference type="ChEBI" id="CHEBI:17976"/>
        <dbReference type="ChEBI" id="CHEBI:57540"/>
        <dbReference type="ChEBI" id="CHEBI:57945"/>
        <dbReference type="EC" id="7.1.1.2"/>
    </reaction>
</comment>
<feature type="transmembrane region" description="Helical" evidence="9">
    <location>
        <begin position="226"/>
        <end position="242"/>
    </location>
</feature>
<evidence type="ECO:0000256" key="7">
    <source>
        <dbReference type="RuleBase" id="RU000471"/>
    </source>
</evidence>
<dbReference type="PROSITE" id="PS00667">
    <property type="entry name" value="COMPLEX1_ND1_1"/>
    <property type="match status" value="1"/>
</dbReference>
<reference evidence="10" key="1">
    <citation type="journal article" date="2012" name="Gene">
        <title>Comparative studies of the complete mitochondrial genomes of four Paphia clams and reconsideration of subgenus Neotapes (Bivalvia: Veneridae).</title>
        <authorList>
            <person name="Xu X."/>
            <person name="Wu X."/>
            <person name="Yu Z."/>
        </authorList>
    </citation>
    <scope>NUCLEOTIDE SEQUENCE</scope>
    <source>
        <tissue evidence="10">Adductor muscle</tissue>
    </source>
</reference>
<evidence type="ECO:0000256" key="3">
    <source>
        <dbReference type="ARBA" id="ARBA00021009"/>
    </source>
</evidence>
<dbReference type="HAMAP" id="MF_01350">
    <property type="entry name" value="NDH1_NuoH"/>
    <property type="match status" value="1"/>
</dbReference>
<feature type="transmembrane region" description="Helical" evidence="9">
    <location>
        <begin position="248"/>
        <end position="269"/>
    </location>
</feature>
<dbReference type="GO" id="GO:0009060">
    <property type="term" value="P:aerobic respiration"/>
    <property type="evidence" value="ECO:0007669"/>
    <property type="project" value="TreeGrafter"/>
</dbReference>
<feature type="transmembrane region" description="Helical" evidence="9">
    <location>
        <begin position="164"/>
        <end position="182"/>
    </location>
</feature>
<evidence type="ECO:0000256" key="6">
    <source>
        <dbReference type="ARBA" id="ARBA00023136"/>
    </source>
</evidence>
<keyword evidence="8" id="KW-0830">Ubiquinone</keyword>
<keyword evidence="5 9" id="KW-1133">Transmembrane helix</keyword>
<dbReference type="InterPro" id="IPR018086">
    <property type="entry name" value="NADH_UbQ_OxRdtase_su1_CS"/>
</dbReference>
<comment type="similarity">
    <text evidence="2 7">Belongs to the complex I subunit 1 family.</text>
</comment>
<evidence type="ECO:0000256" key="5">
    <source>
        <dbReference type="ARBA" id="ARBA00022989"/>
    </source>
</evidence>
<dbReference type="GO" id="GO:0005743">
    <property type="term" value="C:mitochondrial inner membrane"/>
    <property type="evidence" value="ECO:0007669"/>
    <property type="project" value="UniProtKB-SubCell"/>
</dbReference>
<dbReference type="PANTHER" id="PTHR11432">
    <property type="entry name" value="NADH DEHYDROGENASE SUBUNIT 1"/>
    <property type="match status" value="1"/>
</dbReference>
<dbReference type="EC" id="7.1.1.2" evidence="8"/>
<dbReference type="EMBL" id="JF969278">
    <property type="protein sequence ID" value="AEH99638.1"/>
    <property type="molecule type" value="Genomic_DNA"/>
</dbReference>
<evidence type="ECO:0000256" key="2">
    <source>
        <dbReference type="ARBA" id="ARBA00010535"/>
    </source>
</evidence>
<feature type="transmembrane region" description="Helical" evidence="9">
    <location>
        <begin position="137"/>
        <end position="157"/>
    </location>
</feature>
<evidence type="ECO:0000256" key="8">
    <source>
        <dbReference type="RuleBase" id="RU000473"/>
    </source>
</evidence>
<dbReference type="Pfam" id="PF00146">
    <property type="entry name" value="NADHdh"/>
    <property type="match status" value="1"/>
</dbReference>
<evidence type="ECO:0000256" key="9">
    <source>
        <dbReference type="SAM" id="Phobius"/>
    </source>
</evidence>
<feature type="transmembrane region" description="Helical" evidence="9">
    <location>
        <begin position="202"/>
        <end position="221"/>
    </location>
</feature>
<keyword evidence="6 9" id="KW-0472">Membrane</keyword>
<dbReference type="InterPro" id="IPR001694">
    <property type="entry name" value="NADH_UbQ_OxRdtase_su1/FPO"/>
</dbReference>
<keyword evidence="4 7" id="KW-0812">Transmembrane</keyword>
<dbReference type="AlphaFoldDB" id="H6BHU7"/>
<name>H6BHU7_9BIVA</name>
<keyword evidence="8 10" id="KW-0496">Mitochondrion</keyword>
<proteinExistence type="inferred from homology"/>
<dbReference type="GO" id="GO:0003954">
    <property type="term" value="F:NADH dehydrogenase activity"/>
    <property type="evidence" value="ECO:0007669"/>
    <property type="project" value="TreeGrafter"/>
</dbReference>
<organism evidence="10">
    <name type="scientific">Paratapes undulatus</name>
    <name type="common">undulate venus clam</name>
    <dbReference type="NCBI Taxonomy" id="2602928"/>
    <lineage>
        <taxon>Eukaryota</taxon>
        <taxon>Metazoa</taxon>
        <taxon>Spiralia</taxon>
        <taxon>Lophotrochozoa</taxon>
        <taxon>Mollusca</taxon>
        <taxon>Bivalvia</taxon>
        <taxon>Autobranchia</taxon>
        <taxon>Heteroconchia</taxon>
        <taxon>Euheterodonta</taxon>
        <taxon>Imparidentia</taxon>
        <taxon>Neoheterodontei</taxon>
        <taxon>Venerida</taxon>
        <taxon>Veneroidea</taxon>
        <taxon>Veneridae</taxon>
        <taxon>Paratapes</taxon>
    </lineage>
</organism>
<dbReference type="PROSITE" id="PS00668">
    <property type="entry name" value="COMPLEX1_ND1_2"/>
    <property type="match status" value="1"/>
</dbReference>
<protein>
    <recommendedName>
        <fullName evidence="3 8">NADH-ubiquinone oxidoreductase chain 1</fullName>
        <ecNumber evidence="8">7.1.1.2</ecNumber>
    </recommendedName>
</protein>
<feature type="transmembrane region" description="Helical" evidence="9">
    <location>
        <begin position="98"/>
        <end position="117"/>
    </location>
</feature>
<evidence type="ECO:0000313" key="10">
    <source>
        <dbReference type="EMBL" id="AEH99638.1"/>
    </source>
</evidence>
<accession>H6BHU7</accession>
<evidence type="ECO:0000256" key="1">
    <source>
        <dbReference type="ARBA" id="ARBA00004141"/>
    </source>
</evidence>
<comment type="subcellular location">
    <subcellularLocation>
        <location evidence="1">Membrane</location>
        <topology evidence="1">Multi-pass membrane protein</topology>
    </subcellularLocation>
    <subcellularLocation>
        <location evidence="7">Mitochondrion inner membrane</location>
        <topology evidence="7">Multi-pass membrane protein</topology>
    </subcellularLocation>
</comment>
<gene>
    <name evidence="10" type="primary">nad1</name>
</gene>
<keyword evidence="7" id="KW-0520">NAD</keyword>
<evidence type="ECO:0000256" key="4">
    <source>
        <dbReference type="ARBA" id="ARBA00022692"/>
    </source>
</evidence>
<dbReference type="GO" id="GO:0008137">
    <property type="term" value="F:NADH dehydrogenase (ubiquinone) activity"/>
    <property type="evidence" value="ECO:0007669"/>
    <property type="project" value="UniProtKB-EC"/>
</dbReference>
<dbReference type="PANTHER" id="PTHR11432:SF3">
    <property type="entry name" value="NADH-UBIQUINONE OXIDOREDUCTASE CHAIN 1"/>
    <property type="match status" value="1"/>
</dbReference>
<feature type="transmembrane region" description="Helical" evidence="9">
    <location>
        <begin position="281"/>
        <end position="302"/>
    </location>
</feature>